<proteinExistence type="inferred from homology"/>
<dbReference type="InterPro" id="IPR003595">
    <property type="entry name" value="Tyr_Pase_cat"/>
</dbReference>
<dbReference type="InterPro" id="IPR001763">
    <property type="entry name" value="Rhodanese-like_dom"/>
</dbReference>
<dbReference type="SUPFAM" id="SSF52821">
    <property type="entry name" value="Rhodanese/Cell cycle control phosphatase"/>
    <property type="match status" value="1"/>
</dbReference>
<name>A0A3M7D691_HORWE</name>
<feature type="region of interest" description="Disordered" evidence="3">
    <location>
        <begin position="750"/>
        <end position="774"/>
    </location>
</feature>
<feature type="compositionally biased region" description="Low complexity" evidence="3">
    <location>
        <begin position="108"/>
        <end position="122"/>
    </location>
</feature>
<evidence type="ECO:0000313" key="7">
    <source>
        <dbReference type="EMBL" id="RMY59376.1"/>
    </source>
</evidence>
<gene>
    <name evidence="7" type="ORF">D0863_11960</name>
</gene>
<feature type="region of interest" description="Disordered" evidence="3">
    <location>
        <begin position="208"/>
        <end position="370"/>
    </location>
</feature>
<dbReference type="Pfam" id="PF00581">
    <property type="entry name" value="Rhodanese"/>
    <property type="match status" value="1"/>
</dbReference>
<feature type="compositionally biased region" description="Polar residues" evidence="3">
    <location>
        <begin position="229"/>
        <end position="240"/>
    </location>
</feature>
<dbReference type="InterPro" id="IPR000387">
    <property type="entry name" value="Tyr_Pase_dom"/>
</dbReference>
<reference evidence="7 8" key="1">
    <citation type="journal article" date="2018" name="BMC Genomics">
        <title>Genomic evidence for intraspecific hybridization in a clonal and extremely halotolerant yeast.</title>
        <authorList>
            <person name="Gostincar C."/>
            <person name="Stajich J.E."/>
            <person name="Zupancic J."/>
            <person name="Zalar P."/>
            <person name="Gunde-Cimerman N."/>
        </authorList>
    </citation>
    <scope>NUCLEOTIDE SEQUENCE [LARGE SCALE GENOMIC DNA]</scope>
    <source>
        <strain evidence="7 8">EXF-2682</strain>
    </source>
</reference>
<organism evidence="7 8">
    <name type="scientific">Hortaea werneckii</name>
    <name type="common">Black yeast</name>
    <name type="synonym">Cladosporium werneckii</name>
    <dbReference type="NCBI Taxonomy" id="91943"/>
    <lineage>
        <taxon>Eukaryota</taxon>
        <taxon>Fungi</taxon>
        <taxon>Dikarya</taxon>
        <taxon>Ascomycota</taxon>
        <taxon>Pezizomycotina</taxon>
        <taxon>Dothideomycetes</taxon>
        <taxon>Dothideomycetidae</taxon>
        <taxon>Mycosphaerellales</taxon>
        <taxon>Teratosphaeriaceae</taxon>
        <taxon>Hortaea</taxon>
    </lineage>
</organism>
<dbReference type="InterPro" id="IPR000242">
    <property type="entry name" value="PTP_cat"/>
</dbReference>
<feature type="compositionally biased region" description="Basic and acidic residues" evidence="3">
    <location>
        <begin position="307"/>
        <end position="320"/>
    </location>
</feature>
<dbReference type="VEuPathDB" id="FungiDB:BTJ68_01629"/>
<feature type="region of interest" description="Disordered" evidence="3">
    <location>
        <begin position="502"/>
        <end position="526"/>
    </location>
</feature>
<feature type="compositionally biased region" description="Basic and acidic residues" evidence="3">
    <location>
        <begin position="129"/>
        <end position="141"/>
    </location>
</feature>
<dbReference type="SMART" id="SM00194">
    <property type="entry name" value="PTPc"/>
    <property type="match status" value="1"/>
</dbReference>
<dbReference type="Pfam" id="PF00102">
    <property type="entry name" value="Y_phosphatase"/>
    <property type="match status" value="2"/>
</dbReference>
<feature type="compositionally biased region" description="Polar residues" evidence="3">
    <location>
        <begin position="341"/>
        <end position="370"/>
    </location>
</feature>
<dbReference type="CDD" id="cd01446">
    <property type="entry name" value="DSP_MapKP"/>
    <property type="match status" value="1"/>
</dbReference>
<dbReference type="FunFam" id="3.40.250.10:FF:000051">
    <property type="entry name" value="Protein tyrosine phosphatase (Pyp1), putative"/>
    <property type="match status" value="1"/>
</dbReference>
<sequence>MKCLPHGWEVARTRVFLTLSTSSLEGEAPLHSPPAVQGPQAQDQHSRCTALLFQGPNCPETLLSHSFCRHNCQSHSTHATPVAWSASPNKKHWALDYYTTRSRQHPLSPTATARPSAPAMASYFSSSPRPDHLPTPHEKQHSHPKTPSPNYFGFQAGAESNNDSPRHARGNRSPPSSTVRSTAAASPSVVPAEQNPDYDAFRRQSESGKTFSLGGLGGNFTMNAPPPGRQTQGRTVSRTSPPEPTPKNEPKPKDMPPPHPTSRGSSSSSLDPSMAELSRSPKRVLSPGSVAELEPVRKGSPATFANGEHRERPEMRHERSSSYNQPRFHLPLDNINGPMAGTTTKQKAQTVSSAIPSPSKAQNSDESDQMVTPQHVVSLLQSKGEEILILDLRVSTQYAKSHVTGALNLCIPTTLLKRPSFNVQKLAETFSNEEQRSRFENWRKSSYIIVYDASSRYIKDAQICVNTIKKFQSEGYDGSCLIIQGGFLEFNKNFSRYVEAGVDSQTSGSPQAEGGSEGPGVAPVIGGCPMPSSDKPANPFFGNIRQNMDLIGGVGQIPLMHPNATKQQEEEYPSWLRRAAEDKDQGKKVSTKFEAIERREKSRMEDALSGKVSYGVSTPQSQQSNQNKGGVQIAGIEKGTKNRYNNIWPFEHSRVKLQGVRKDGCDYFNANFVKASWSNKRYISTQAPIPATFNDFWNVVWQQDVRVIVMLTAEKEGAQVKAHNYWGEKRYGPLHLDFLSEKRASLEPARIHRSQQRRPQAIKRTSTSSAHPQVPLATIDPKETTAASAADQPYVIVRKFLLRDERSPFEPMREITQLQYSSWPDFGAPAHPAHLLGLVEQTDAVVRATEKSHTSQEPAAEGERPMVVHCSAGCGRTGTFCTVDSVIDMLKRQRLSKQQSAQGRQPTPMDVDEKSSSRSPGQHAKHDSKNDGSGDPLARHQSDGGFFASQYHHDAYENQGVEDAWVKSDDIDLVEKTVEDFRHQRLSMVQSLRQYVLCYESVMEWLTEQGSVEDHSPKTRT</sequence>
<evidence type="ECO:0000256" key="3">
    <source>
        <dbReference type="SAM" id="MobiDB-lite"/>
    </source>
</evidence>
<dbReference type="PROSITE" id="PS00383">
    <property type="entry name" value="TYR_PHOSPHATASE_1"/>
    <property type="match status" value="1"/>
</dbReference>
<dbReference type="PROSITE" id="PS50055">
    <property type="entry name" value="TYR_PHOSPHATASE_PTP"/>
    <property type="match status" value="1"/>
</dbReference>
<dbReference type="InterPro" id="IPR029021">
    <property type="entry name" value="Prot-tyrosine_phosphatase-like"/>
</dbReference>
<dbReference type="Gene3D" id="3.90.190.10">
    <property type="entry name" value="Protein tyrosine phosphatase superfamily"/>
    <property type="match status" value="1"/>
</dbReference>
<evidence type="ECO:0000259" key="4">
    <source>
        <dbReference type="PROSITE" id="PS50055"/>
    </source>
</evidence>
<dbReference type="GO" id="GO:0004725">
    <property type="term" value="F:protein tyrosine phosphatase activity"/>
    <property type="evidence" value="ECO:0007669"/>
    <property type="project" value="UniProtKB-EC"/>
</dbReference>
<dbReference type="PROSITE" id="PS50056">
    <property type="entry name" value="TYR_PHOSPHATASE_2"/>
    <property type="match status" value="1"/>
</dbReference>
<feature type="domain" description="Tyrosine-protein phosphatase" evidence="4">
    <location>
        <begin position="641"/>
        <end position="1005"/>
    </location>
</feature>
<dbReference type="InterPro" id="IPR036873">
    <property type="entry name" value="Rhodanese-like_dom_sf"/>
</dbReference>
<feature type="compositionally biased region" description="Low complexity" evidence="3">
    <location>
        <begin position="172"/>
        <end position="192"/>
    </location>
</feature>
<feature type="region of interest" description="Disordered" evidence="3">
    <location>
        <begin position="103"/>
        <end position="196"/>
    </location>
</feature>
<dbReference type="Proteomes" id="UP000269276">
    <property type="component" value="Unassembled WGS sequence"/>
</dbReference>
<feature type="compositionally biased region" description="Basic and acidic residues" evidence="3">
    <location>
        <begin position="246"/>
        <end position="256"/>
    </location>
</feature>
<dbReference type="PANTHER" id="PTHR19134:SF561">
    <property type="entry name" value="PROTEIN TYROSINE PHOSPHATASE 36E, ISOFORM A"/>
    <property type="match status" value="1"/>
</dbReference>
<accession>A0A3M7D691</accession>
<feature type="region of interest" description="Disordered" evidence="3">
    <location>
        <begin position="894"/>
        <end position="944"/>
    </location>
</feature>
<dbReference type="Gene3D" id="3.40.250.10">
    <property type="entry name" value="Rhodanese-like domain"/>
    <property type="match status" value="1"/>
</dbReference>
<feature type="compositionally biased region" description="Low complexity" evidence="3">
    <location>
        <begin position="261"/>
        <end position="273"/>
    </location>
</feature>
<dbReference type="CDD" id="cd18533">
    <property type="entry name" value="PTP_fungal"/>
    <property type="match status" value="1"/>
</dbReference>
<dbReference type="SUPFAM" id="SSF52799">
    <property type="entry name" value="(Phosphotyrosine protein) phosphatases II"/>
    <property type="match status" value="1"/>
</dbReference>
<evidence type="ECO:0000259" key="5">
    <source>
        <dbReference type="PROSITE" id="PS50056"/>
    </source>
</evidence>
<dbReference type="OrthoDB" id="6058203at2759"/>
<dbReference type="PRINTS" id="PR00700">
    <property type="entry name" value="PRTYPHPHTASE"/>
</dbReference>
<evidence type="ECO:0000259" key="6">
    <source>
        <dbReference type="PROSITE" id="PS50206"/>
    </source>
</evidence>
<dbReference type="EC" id="3.1.3.48" evidence="2"/>
<dbReference type="InterPro" id="IPR050348">
    <property type="entry name" value="Protein-Tyr_Phosphatase"/>
</dbReference>
<evidence type="ECO:0000313" key="8">
    <source>
        <dbReference type="Proteomes" id="UP000269276"/>
    </source>
</evidence>
<dbReference type="AlphaFoldDB" id="A0A3M7D691"/>
<dbReference type="SMART" id="SM00404">
    <property type="entry name" value="PTPc_motif"/>
    <property type="match status" value="1"/>
</dbReference>
<protein>
    <recommendedName>
        <fullName evidence="2">protein-tyrosine-phosphatase</fullName>
        <ecNumber evidence="2">3.1.3.48</ecNumber>
    </recommendedName>
</protein>
<feature type="compositionally biased region" description="Polar residues" evidence="3">
    <location>
        <begin position="896"/>
        <end position="905"/>
    </location>
</feature>
<feature type="domain" description="Rhodanese" evidence="6">
    <location>
        <begin position="383"/>
        <end position="499"/>
    </location>
</feature>
<dbReference type="EMBL" id="QWIP01000590">
    <property type="protein sequence ID" value="RMY59376.1"/>
    <property type="molecule type" value="Genomic_DNA"/>
</dbReference>
<dbReference type="InterPro" id="IPR016130">
    <property type="entry name" value="Tyr_Pase_AS"/>
</dbReference>
<dbReference type="SMART" id="SM00450">
    <property type="entry name" value="RHOD"/>
    <property type="match status" value="1"/>
</dbReference>
<feature type="compositionally biased region" description="Basic and acidic residues" evidence="3">
    <location>
        <begin position="924"/>
        <end position="942"/>
    </location>
</feature>
<comment type="caution">
    <text evidence="7">The sequence shown here is derived from an EMBL/GenBank/DDBJ whole genome shotgun (WGS) entry which is preliminary data.</text>
</comment>
<dbReference type="PROSITE" id="PS50206">
    <property type="entry name" value="RHODANESE_3"/>
    <property type="match status" value="1"/>
</dbReference>
<evidence type="ECO:0000256" key="2">
    <source>
        <dbReference type="ARBA" id="ARBA00013064"/>
    </source>
</evidence>
<comment type="similarity">
    <text evidence="1">Belongs to the protein-tyrosine phosphatase family. Non-receptor class subfamily.</text>
</comment>
<feature type="domain" description="Tyrosine specific protein phosphatases" evidence="5">
    <location>
        <begin position="843"/>
        <end position="886"/>
    </location>
</feature>
<evidence type="ECO:0000256" key="1">
    <source>
        <dbReference type="ARBA" id="ARBA00009649"/>
    </source>
</evidence>
<dbReference type="PANTHER" id="PTHR19134">
    <property type="entry name" value="RECEPTOR-TYPE TYROSINE-PROTEIN PHOSPHATASE"/>
    <property type="match status" value="1"/>
</dbReference>